<evidence type="ECO:0000256" key="1">
    <source>
        <dbReference type="SAM" id="MobiDB-lite"/>
    </source>
</evidence>
<comment type="caution">
    <text evidence="2">The sequence shown here is derived from an EMBL/GenBank/DDBJ whole genome shotgun (WGS) entry which is preliminary data.</text>
</comment>
<feature type="compositionally biased region" description="Low complexity" evidence="1">
    <location>
        <begin position="102"/>
        <end position="122"/>
    </location>
</feature>
<name>A0A8H7AS95_9EURO</name>
<accession>A0A8H7AS95</accession>
<evidence type="ECO:0000313" key="2">
    <source>
        <dbReference type="EMBL" id="KAF7513419.1"/>
    </source>
</evidence>
<dbReference type="InterPro" id="IPR024368">
    <property type="entry name" value="Ecl1/2/3"/>
</dbReference>
<keyword evidence="3" id="KW-1185">Reference proteome</keyword>
<reference evidence="2" key="1">
    <citation type="submission" date="2020-02" db="EMBL/GenBank/DDBJ databases">
        <authorList>
            <person name="Palmer J.M."/>
        </authorList>
    </citation>
    <scope>NUCLEOTIDE SEQUENCE</scope>
    <source>
        <strain evidence="2">EPUS1.4</strain>
        <tissue evidence="2">Thallus</tissue>
    </source>
</reference>
<dbReference type="Pfam" id="PF12855">
    <property type="entry name" value="Ecl1"/>
    <property type="match status" value="1"/>
</dbReference>
<feature type="compositionally biased region" description="Polar residues" evidence="1">
    <location>
        <begin position="43"/>
        <end position="52"/>
    </location>
</feature>
<dbReference type="AlphaFoldDB" id="A0A8H7AS95"/>
<protein>
    <recommendedName>
        <fullName evidence="4">Life-span regulatory factor domain-containing protein</fullName>
    </recommendedName>
</protein>
<dbReference type="Proteomes" id="UP000606974">
    <property type="component" value="Unassembled WGS sequence"/>
</dbReference>
<evidence type="ECO:0000313" key="3">
    <source>
        <dbReference type="Proteomes" id="UP000606974"/>
    </source>
</evidence>
<organism evidence="2 3">
    <name type="scientific">Endocarpon pusillum</name>
    <dbReference type="NCBI Taxonomy" id="364733"/>
    <lineage>
        <taxon>Eukaryota</taxon>
        <taxon>Fungi</taxon>
        <taxon>Dikarya</taxon>
        <taxon>Ascomycota</taxon>
        <taxon>Pezizomycotina</taxon>
        <taxon>Eurotiomycetes</taxon>
        <taxon>Chaetothyriomycetidae</taxon>
        <taxon>Verrucariales</taxon>
        <taxon>Verrucariaceae</taxon>
        <taxon>Endocarpon</taxon>
    </lineage>
</organism>
<dbReference type="EMBL" id="JAACFV010000006">
    <property type="protein sequence ID" value="KAF7513419.1"/>
    <property type="molecule type" value="Genomic_DNA"/>
</dbReference>
<gene>
    <name evidence="2" type="ORF">GJ744_009840</name>
</gene>
<evidence type="ECO:0008006" key="4">
    <source>
        <dbReference type="Google" id="ProtNLM"/>
    </source>
</evidence>
<feature type="region of interest" description="Disordered" evidence="1">
    <location>
        <begin position="34"/>
        <end position="132"/>
    </location>
</feature>
<feature type="compositionally biased region" description="Polar residues" evidence="1">
    <location>
        <begin position="123"/>
        <end position="132"/>
    </location>
</feature>
<proteinExistence type="predicted"/>
<dbReference type="OrthoDB" id="2563506at2759"/>
<feature type="compositionally biased region" description="Polar residues" evidence="1">
    <location>
        <begin position="88"/>
        <end position="101"/>
    </location>
</feature>
<sequence>MDCFGDFCLACDKQTNGTPFCSQACRLAELDHSLSSSEPSSPTYNRHATAQRSPGPVTSRFELPPAIDFSSYKRDRTAQLPTKPARSSLGTPRSMEQASMVTTLSHSSDLTPSSSQTSLSSLHTNQPSSGGISEQAWNELRHYASSFDQVRTLKRRMSTL</sequence>